<reference evidence="2 3" key="1">
    <citation type="submission" date="2014-03" db="EMBL/GenBank/DDBJ databases">
        <title>Draft genome sequence of the novel thermoacidophilic archaea Acidianus copahuensis ALE1 strain, isolated from Copahue volcanic area in Neuquen Argentina.</title>
        <authorList>
            <person name="Urbieta M.S."/>
            <person name="Rascovan N."/>
            <person name="Castro C."/>
            <person name="Revale S."/>
            <person name="Giaveno M.A."/>
            <person name="Vazquez M.P."/>
            <person name="Donati E.R."/>
        </authorList>
    </citation>
    <scope>NUCLEOTIDE SEQUENCE [LARGE SCALE GENOMIC DNA]</scope>
    <source>
        <strain evidence="2 3">ALE1</strain>
    </source>
</reference>
<organism evidence="2 3">
    <name type="scientific">Candidatus Acidianus copahuensis</name>
    <dbReference type="NCBI Taxonomy" id="1160895"/>
    <lineage>
        <taxon>Archaea</taxon>
        <taxon>Thermoproteota</taxon>
        <taxon>Thermoprotei</taxon>
        <taxon>Sulfolobales</taxon>
        <taxon>Sulfolobaceae</taxon>
        <taxon>Acidianus</taxon>
    </lineage>
</organism>
<sequence>MNLNFVTIAFWIEHENCWSKLTTEHNVIIRTIIAKPKRNPDFIFGMDEIKVERLENFKSFLKAFKREKTVLELLGISEVNKRKGIYRVTFKEKYDNMIMSTLNNYLVFYMKDLVMDGVERFIVVLPRDEADLLKKDLERIGDIKYFKVKPAKLEELQISPFDLTDREREVIYNAINKGFYEIPRKIGLEDLAYSMGITKPTMEEYLRKAENKVMKRMYKEVEEFTDLLWSYDKPRTDLP</sequence>
<dbReference type="Pfam" id="PF04967">
    <property type="entry name" value="HTH_10"/>
    <property type="match status" value="1"/>
</dbReference>
<gene>
    <name evidence="2" type="ORF">CM19_01325</name>
</gene>
<accession>A0A031LU59</accession>
<dbReference type="InterPro" id="IPR007050">
    <property type="entry name" value="HTH_bacterioopsin"/>
</dbReference>
<evidence type="ECO:0000313" key="3">
    <source>
        <dbReference type="Proteomes" id="UP000024332"/>
    </source>
</evidence>
<dbReference type="STRING" id="1160895.CM19_01325"/>
<evidence type="ECO:0000313" key="2">
    <source>
        <dbReference type="EMBL" id="EZQ11361.1"/>
    </source>
</evidence>
<protein>
    <submittedName>
        <fullName evidence="2">Bacterio-opsin activator</fullName>
    </submittedName>
</protein>
<feature type="domain" description="HTH bat-type" evidence="1">
    <location>
        <begin position="163"/>
        <end position="215"/>
    </location>
</feature>
<dbReference type="PANTHER" id="PTHR34236">
    <property type="entry name" value="DIMETHYL SULFOXIDE REDUCTASE TRANSCRIPTIONAL ACTIVATOR"/>
    <property type="match status" value="1"/>
</dbReference>
<dbReference type="PANTHER" id="PTHR34236:SF1">
    <property type="entry name" value="DIMETHYL SULFOXIDE REDUCTASE TRANSCRIPTIONAL ACTIVATOR"/>
    <property type="match status" value="1"/>
</dbReference>
<dbReference type="AlphaFoldDB" id="A0A031LU59"/>
<proteinExistence type="predicted"/>
<comment type="caution">
    <text evidence="2">The sequence shown here is derived from an EMBL/GenBank/DDBJ whole genome shotgun (WGS) entry which is preliminary data.</text>
</comment>
<evidence type="ECO:0000259" key="1">
    <source>
        <dbReference type="Pfam" id="PF04967"/>
    </source>
</evidence>
<dbReference type="Proteomes" id="UP000024332">
    <property type="component" value="Unassembled WGS sequence"/>
</dbReference>
<keyword evidence="3" id="KW-1185">Reference proteome</keyword>
<dbReference type="EMBL" id="JFZT01000015">
    <property type="protein sequence ID" value="EZQ11361.1"/>
    <property type="molecule type" value="Genomic_DNA"/>
</dbReference>
<name>A0A031LU59_9CREN</name>